<keyword evidence="3" id="KW-0472">Membrane</keyword>
<evidence type="ECO:0000256" key="3">
    <source>
        <dbReference type="SAM" id="Phobius"/>
    </source>
</evidence>
<dbReference type="SUPFAM" id="SSF51735">
    <property type="entry name" value="NAD(P)-binding Rossmann-fold domains"/>
    <property type="match status" value="1"/>
</dbReference>
<dbReference type="GO" id="GO:0030148">
    <property type="term" value="P:sphingolipid biosynthetic process"/>
    <property type="evidence" value="ECO:0000318"/>
    <property type="project" value="GO_Central"/>
</dbReference>
<dbReference type="GeneID" id="10499582"/>
<keyword evidence="5" id="KW-1185">Reference proteome</keyword>
<dbReference type="GO" id="GO:0005789">
    <property type="term" value="C:endoplasmic reticulum membrane"/>
    <property type="evidence" value="ECO:0000318"/>
    <property type="project" value="GO_Central"/>
</dbReference>
<accession>F0ZNB1</accession>
<dbReference type="GO" id="GO:0006666">
    <property type="term" value="P:3-keto-sphinganine metabolic process"/>
    <property type="evidence" value="ECO:0000318"/>
    <property type="project" value="GO_Central"/>
</dbReference>
<organism evidence="4 5">
    <name type="scientific">Dictyostelium purpureum</name>
    <name type="common">Slime mold</name>
    <dbReference type="NCBI Taxonomy" id="5786"/>
    <lineage>
        <taxon>Eukaryota</taxon>
        <taxon>Amoebozoa</taxon>
        <taxon>Evosea</taxon>
        <taxon>Eumycetozoa</taxon>
        <taxon>Dictyostelia</taxon>
        <taxon>Dictyosteliales</taxon>
        <taxon>Dictyosteliaceae</taxon>
        <taxon>Dictyostelium</taxon>
    </lineage>
</organism>
<evidence type="ECO:0000313" key="4">
    <source>
        <dbReference type="EMBL" id="EGC34583.1"/>
    </source>
</evidence>
<dbReference type="Proteomes" id="UP000001064">
    <property type="component" value="Unassembled WGS sequence"/>
</dbReference>
<comment type="similarity">
    <text evidence="1">Belongs to the short-chain dehydrogenases/reductases (SDR) family.</text>
</comment>
<sequence length="303" mass="34319">MLLQLYNYINDFVVTIFIFILSFLFLITSPLFAIINLIRVKTFKDHKNIIITGACGGLGSQLALYYSKPGRNISLFGINNDKLINIKNKCIEKGANVEINIVDITDRDLLKEKLVDFDNRNPIDLLFANAGVIECQLPNDLDFEEKIQKVIQVNVNGLLNTVLPLVPRFEKRKSGQIVIVSSLSCYVDWFYTGYSSSKSFCISFGLNLRKKLSKFGVGVTVVTPGYMQTPMLNSIGKIQEFVSVERACEAINNGIQMNHSQIFFPLDSFIITFMTNLVSPNFREPVSNIIEFLKNRSNKKKMD</sequence>
<dbReference type="PANTHER" id="PTHR44196:SF1">
    <property type="entry name" value="DEHYDROGENASE_REDUCTASE SDR FAMILY MEMBER 7B"/>
    <property type="match status" value="1"/>
</dbReference>
<dbReference type="InterPro" id="IPR002347">
    <property type="entry name" value="SDR_fam"/>
</dbReference>
<dbReference type="InParanoid" id="F0ZNB1"/>
<dbReference type="RefSeq" id="XP_003288907.1">
    <property type="nucleotide sequence ID" value="XM_003288859.1"/>
</dbReference>
<reference evidence="5" key="1">
    <citation type="journal article" date="2011" name="Genome Biol.">
        <title>Comparative genomics of the social amoebae Dictyostelium discoideum and Dictyostelium purpureum.</title>
        <authorList>
            <consortium name="US DOE Joint Genome Institute (JGI-PGF)"/>
            <person name="Sucgang R."/>
            <person name="Kuo A."/>
            <person name="Tian X."/>
            <person name="Salerno W."/>
            <person name="Parikh A."/>
            <person name="Feasley C.L."/>
            <person name="Dalin E."/>
            <person name="Tu H."/>
            <person name="Huang E."/>
            <person name="Barry K."/>
            <person name="Lindquist E."/>
            <person name="Shapiro H."/>
            <person name="Bruce D."/>
            <person name="Schmutz J."/>
            <person name="Salamov A."/>
            <person name="Fey P."/>
            <person name="Gaudet P."/>
            <person name="Anjard C."/>
            <person name="Babu M.M."/>
            <person name="Basu S."/>
            <person name="Bushmanova Y."/>
            <person name="van der Wel H."/>
            <person name="Katoh-Kurasawa M."/>
            <person name="Dinh C."/>
            <person name="Coutinho P.M."/>
            <person name="Saito T."/>
            <person name="Elias M."/>
            <person name="Schaap P."/>
            <person name="Kay R.R."/>
            <person name="Henrissat B."/>
            <person name="Eichinger L."/>
            <person name="Rivero F."/>
            <person name="Putnam N.H."/>
            <person name="West C.M."/>
            <person name="Loomis W.F."/>
            <person name="Chisholm R.L."/>
            <person name="Shaulsky G."/>
            <person name="Strassmann J.E."/>
            <person name="Queller D.C."/>
            <person name="Kuspa A."/>
            <person name="Grigoriev I.V."/>
        </authorList>
    </citation>
    <scope>NUCLEOTIDE SEQUENCE [LARGE SCALE GENOMIC DNA]</scope>
    <source>
        <strain evidence="5">QSDP1</strain>
    </source>
</reference>
<evidence type="ECO:0000256" key="2">
    <source>
        <dbReference type="ARBA" id="ARBA00023002"/>
    </source>
</evidence>
<dbReference type="PANTHER" id="PTHR44196">
    <property type="entry name" value="DEHYDROGENASE/REDUCTASE SDR FAMILY MEMBER 7B"/>
    <property type="match status" value="1"/>
</dbReference>
<keyword evidence="3" id="KW-0812">Transmembrane</keyword>
<gene>
    <name evidence="4" type="ORF">DICPUDRAFT_153204</name>
</gene>
<dbReference type="AlphaFoldDB" id="F0ZNB1"/>
<dbReference type="VEuPathDB" id="AmoebaDB:DICPUDRAFT_153204"/>
<dbReference type="KEGG" id="dpp:DICPUDRAFT_153204"/>
<keyword evidence="3" id="KW-1133">Transmembrane helix</keyword>
<evidence type="ECO:0000256" key="1">
    <source>
        <dbReference type="ARBA" id="ARBA00006484"/>
    </source>
</evidence>
<proteinExistence type="inferred from homology"/>
<dbReference type="Gene3D" id="3.40.50.720">
    <property type="entry name" value="NAD(P)-binding Rossmann-like Domain"/>
    <property type="match status" value="1"/>
</dbReference>
<protein>
    <submittedName>
        <fullName evidence="4">Uncharacterized protein</fullName>
    </submittedName>
</protein>
<dbReference type="EMBL" id="GL871092">
    <property type="protein sequence ID" value="EGC34583.1"/>
    <property type="molecule type" value="Genomic_DNA"/>
</dbReference>
<dbReference type="OrthoDB" id="16936at2759"/>
<dbReference type="InterPro" id="IPR036291">
    <property type="entry name" value="NAD(P)-bd_dom_sf"/>
</dbReference>
<dbReference type="eggNOG" id="KOG1201">
    <property type="taxonomic scope" value="Eukaryota"/>
</dbReference>
<dbReference type="PRINTS" id="PR00081">
    <property type="entry name" value="GDHRDH"/>
</dbReference>
<name>F0ZNB1_DICPU</name>
<evidence type="ECO:0000313" key="5">
    <source>
        <dbReference type="Proteomes" id="UP000001064"/>
    </source>
</evidence>
<dbReference type="Pfam" id="PF00106">
    <property type="entry name" value="adh_short"/>
    <property type="match status" value="1"/>
</dbReference>
<feature type="transmembrane region" description="Helical" evidence="3">
    <location>
        <begin position="12"/>
        <end position="37"/>
    </location>
</feature>
<dbReference type="GO" id="GO:0047560">
    <property type="term" value="F:3-dehydrosphinganine reductase activity"/>
    <property type="evidence" value="ECO:0000318"/>
    <property type="project" value="GO_Central"/>
</dbReference>
<keyword evidence="2" id="KW-0560">Oxidoreductase</keyword>
<dbReference type="FunFam" id="3.40.50.720:FF:000983">
    <property type="entry name" value="Short-chain dehydrogenase/reductase family protein"/>
    <property type="match status" value="1"/>
</dbReference>
<dbReference type="STRING" id="5786.F0ZNB1"/>